<protein>
    <recommendedName>
        <fullName evidence="4">37S ribosomal protein PET123, mitochondrial</fullName>
    </recommendedName>
</protein>
<dbReference type="EMBL" id="CANTUO010000007">
    <property type="protein sequence ID" value="CAI5760776.1"/>
    <property type="molecule type" value="Genomic_DNA"/>
</dbReference>
<evidence type="ECO:0000313" key="2">
    <source>
        <dbReference type="EMBL" id="CAI5760776.1"/>
    </source>
</evidence>
<keyword evidence="3" id="KW-1185">Reference proteome</keyword>
<sequence>MGKNVLKFGGKSGILPKTKPIFKAPIRPKLEYELAKDKNAEQGYKNVPIPKIKGFNKNDQSNKFLPVSELIQRIQYPNKSLAEINKIENKNERDFLKRAYFRADFLKESFIEEEKRIQEIDVLKQRIYKNQLQKDEQMRLEHVKETSSNSLLNTLPNLTSALTNGMIEPISNEEKELISKQKKLNRNLTNLNEKSKKLEKLLKLYHSASNFIINEEQLEDAIYKAFEVNLHEYEKKKSLIESKLQGKESQQILFDKNDLNIKDYIMGEINGKPGLEQIKDQLNGKKEEYKRQAKVNDM</sequence>
<gene>
    <name evidence="2" type="ORF">CANVERA_P5284</name>
</gene>
<dbReference type="OrthoDB" id="5223508at2759"/>
<comment type="caution">
    <text evidence="2">The sequence shown here is derived from an EMBL/GenBank/DDBJ whole genome shotgun (WGS) entry which is preliminary data.</text>
</comment>
<evidence type="ECO:0000256" key="1">
    <source>
        <dbReference type="SAM" id="Coils"/>
    </source>
</evidence>
<accession>A0A9W4XCN4</accession>
<dbReference type="InterPro" id="IPR058940">
    <property type="entry name" value="mS26_fungi"/>
</dbReference>
<dbReference type="CDD" id="cd23703">
    <property type="entry name" value="mS26_PET12"/>
    <property type="match status" value="1"/>
</dbReference>
<name>A0A9W4XCN4_9ASCO</name>
<dbReference type="Proteomes" id="UP001152885">
    <property type="component" value="Unassembled WGS sequence"/>
</dbReference>
<proteinExistence type="predicted"/>
<keyword evidence="1" id="KW-0175">Coiled coil</keyword>
<organism evidence="2 3">
    <name type="scientific">Candida verbasci</name>
    <dbReference type="NCBI Taxonomy" id="1227364"/>
    <lineage>
        <taxon>Eukaryota</taxon>
        <taxon>Fungi</taxon>
        <taxon>Dikarya</taxon>
        <taxon>Ascomycota</taxon>
        <taxon>Saccharomycotina</taxon>
        <taxon>Pichiomycetes</taxon>
        <taxon>Debaryomycetaceae</taxon>
        <taxon>Candida/Lodderomyces clade</taxon>
        <taxon>Candida</taxon>
    </lineage>
</organism>
<dbReference type="Pfam" id="PF26163">
    <property type="entry name" value="mS26"/>
    <property type="match status" value="1"/>
</dbReference>
<dbReference type="AlphaFoldDB" id="A0A9W4XCN4"/>
<feature type="coiled-coil region" evidence="1">
    <location>
        <begin position="174"/>
        <end position="201"/>
    </location>
</feature>
<evidence type="ECO:0000313" key="3">
    <source>
        <dbReference type="Proteomes" id="UP001152885"/>
    </source>
</evidence>
<feature type="coiled-coil region" evidence="1">
    <location>
        <begin position="230"/>
        <end position="295"/>
    </location>
</feature>
<reference evidence="2" key="1">
    <citation type="submission" date="2022-12" db="EMBL/GenBank/DDBJ databases">
        <authorList>
            <person name="Brejova B."/>
        </authorList>
    </citation>
    <scope>NUCLEOTIDE SEQUENCE</scope>
</reference>
<evidence type="ECO:0008006" key="4">
    <source>
        <dbReference type="Google" id="ProtNLM"/>
    </source>
</evidence>